<protein>
    <submittedName>
        <fullName evidence="1">Uncharacterized protein</fullName>
    </submittedName>
</protein>
<dbReference type="Gene3D" id="3.60.20.10">
    <property type="entry name" value="Glutamine Phosphoribosylpyrophosphate, subunit 1, domain 1"/>
    <property type="match status" value="1"/>
</dbReference>
<accession>A0A3B1AJC4</accession>
<evidence type="ECO:0000313" key="1">
    <source>
        <dbReference type="EMBL" id="VAX01811.1"/>
    </source>
</evidence>
<dbReference type="GO" id="GO:0005839">
    <property type="term" value="C:proteasome core complex"/>
    <property type="evidence" value="ECO:0007669"/>
    <property type="project" value="InterPro"/>
</dbReference>
<sequence>MSIVVAVKKGDQTAIVADSQVSFGSMSFPGSNLKVEKIRKIGASYFASTGWGLYDDIIENYLIDKPDIELLSKQAIFEFFLGLWKALHDKYNFVNDQSDSDHDSPFGDLDATFLVVNKAGIYMIDSDMSITQFEQYYAIGSGCDYSLGVVHTLYDENLDATEIAKRAVATAIAFDTKCGGDTMTCVL</sequence>
<dbReference type="Pfam" id="PF00227">
    <property type="entry name" value="Proteasome"/>
    <property type="match status" value="1"/>
</dbReference>
<dbReference type="AlphaFoldDB" id="A0A3B1AJC4"/>
<dbReference type="SUPFAM" id="SSF56235">
    <property type="entry name" value="N-terminal nucleophile aminohydrolases (Ntn hydrolases)"/>
    <property type="match status" value="1"/>
</dbReference>
<dbReference type="InterPro" id="IPR029055">
    <property type="entry name" value="Ntn_hydrolases_N"/>
</dbReference>
<organism evidence="1">
    <name type="scientific">hydrothermal vent metagenome</name>
    <dbReference type="NCBI Taxonomy" id="652676"/>
    <lineage>
        <taxon>unclassified sequences</taxon>
        <taxon>metagenomes</taxon>
        <taxon>ecological metagenomes</taxon>
    </lineage>
</organism>
<dbReference type="GO" id="GO:0051603">
    <property type="term" value="P:proteolysis involved in protein catabolic process"/>
    <property type="evidence" value="ECO:0007669"/>
    <property type="project" value="InterPro"/>
</dbReference>
<name>A0A3B1AJC4_9ZZZZ</name>
<dbReference type="InterPro" id="IPR001353">
    <property type="entry name" value="Proteasome_sua/b"/>
</dbReference>
<dbReference type="EMBL" id="UOFS01000050">
    <property type="protein sequence ID" value="VAX01811.1"/>
    <property type="molecule type" value="Genomic_DNA"/>
</dbReference>
<reference evidence="1" key="1">
    <citation type="submission" date="2018-06" db="EMBL/GenBank/DDBJ databases">
        <authorList>
            <person name="Zhirakovskaya E."/>
        </authorList>
    </citation>
    <scope>NUCLEOTIDE SEQUENCE</scope>
</reference>
<proteinExistence type="predicted"/>
<gene>
    <name evidence="1" type="ORF">MNBD_GAMMA22-157</name>
</gene>